<name>G7JW13_MEDTR</name>
<dbReference type="EnsemblPlants" id="AES94246">
    <property type="protein sequence ID" value="AES94246"/>
    <property type="gene ID" value="MTR_5g012340"/>
</dbReference>
<sequence>MTPKNCSYAIFLTLNILFFAIVSANGNCPTPPKPKPTPPKPKPCPTPSNGKCPTPPKPKPTPPKPKPCPTPPNGKCPTPPKPKPTPKPTPSRKSCPRDTIKLGGCSSVLNGMFNFSMGVPNSQCCGFLDGLVDYDFAICICTALKANIMGIIVNIPISFTQLINFCSRQAPSGFECLPDVH</sequence>
<dbReference type="InterPro" id="IPR051636">
    <property type="entry name" value="Plant_LTP/defense-related"/>
</dbReference>
<dbReference type="HOGENOM" id="CLU_055715_3_2_1"/>
<dbReference type="EMBL" id="PSQE01000005">
    <property type="protein sequence ID" value="RHN53737.1"/>
    <property type="molecule type" value="Genomic_DNA"/>
</dbReference>
<dbReference type="InterPro" id="IPR027923">
    <property type="entry name" value="Hydrophob_seed_dom"/>
</dbReference>
<evidence type="ECO:0000256" key="3">
    <source>
        <dbReference type="SAM" id="SignalP"/>
    </source>
</evidence>
<feature type="domain" description="Bifunctional inhibitor/plant lipid transfer protein/seed storage helical" evidence="4">
    <location>
        <begin position="95"/>
        <end position="176"/>
    </location>
</feature>
<organism evidence="5 8">
    <name type="scientific">Medicago truncatula</name>
    <name type="common">Barrel medic</name>
    <name type="synonym">Medicago tribuloides</name>
    <dbReference type="NCBI Taxonomy" id="3880"/>
    <lineage>
        <taxon>Eukaryota</taxon>
        <taxon>Viridiplantae</taxon>
        <taxon>Streptophyta</taxon>
        <taxon>Embryophyta</taxon>
        <taxon>Tracheophyta</taxon>
        <taxon>Spermatophyta</taxon>
        <taxon>Magnoliopsida</taxon>
        <taxon>eudicotyledons</taxon>
        <taxon>Gunneridae</taxon>
        <taxon>Pentapetalae</taxon>
        <taxon>rosids</taxon>
        <taxon>fabids</taxon>
        <taxon>Fabales</taxon>
        <taxon>Fabaceae</taxon>
        <taxon>Papilionoideae</taxon>
        <taxon>50 kb inversion clade</taxon>
        <taxon>NPAAA clade</taxon>
        <taxon>Hologalegina</taxon>
        <taxon>IRL clade</taxon>
        <taxon>Trifolieae</taxon>
        <taxon>Medicago</taxon>
    </lineage>
</organism>
<comment type="similarity">
    <text evidence="1">Belongs to the plant LTP family. PEARLI1 subfamily.</text>
</comment>
<dbReference type="PaxDb" id="3880-AES94246"/>
<dbReference type="AlphaFoldDB" id="G7JW13"/>
<feature type="chain" id="PRO_5014573170" evidence="3">
    <location>
        <begin position="25"/>
        <end position="181"/>
    </location>
</feature>
<evidence type="ECO:0000313" key="5">
    <source>
        <dbReference type="EMBL" id="AES94246.1"/>
    </source>
</evidence>
<keyword evidence="8" id="KW-1185">Reference proteome</keyword>
<evidence type="ECO:0000256" key="1">
    <source>
        <dbReference type="ARBA" id="ARBA00008965"/>
    </source>
</evidence>
<feature type="signal peptide" evidence="3">
    <location>
        <begin position="1"/>
        <end position="24"/>
    </location>
</feature>
<dbReference type="SUPFAM" id="SSF47699">
    <property type="entry name" value="Bifunctional inhibitor/lipid-transfer protein/seed storage 2S albumin"/>
    <property type="match status" value="1"/>
</dbReference>
<reference evidence="5 8" key="2">
    <citation type="journal article" date="2014" name="BMC Genomics">
        <title>An improved genome release (version Mt4.0) for the model legume Medicago truncatula.</title>
        <authorList>
            <person name="Tang H."/>
            <person name="Krishnakumar V."/>
            <person name="Bidwell S."/>
            <person name="Rosen B."/>
            <person name="Chan A."/>
            <person name="Zhou S."/>
            <person name="Gentzbittel L."/>
            <person name="Childs K.L."/>
            <person name="Yandell M."/>
            <person name="Gundlach H."/>
            <person name="Mayer K.F."/>
            <person name="Schwartz D.C."/>
            <person name="Town C.D."/>
        </authorList>
    </citation>
    <scope>GENOME REANNOTATION</scope>
    <source>
        <strain evidence="7 8">cv. Jemalong A17</strain>
    </source>
</reference>
<accession>G7JW13</accession>
<keyword evidence="3" id="KW-0732">Signal</keyword>
<evidence type="ECO:0000313" key="6">
    <source>
        <dbReference type="EMBL" id="RHN53737.1"/>
    </source>
</evidence>
<dbReference type="Proteomes" id="UP000002051">
    <property type="component" value="Chromosome 5"/>
</dbReference>
<dbReference type="EMBL" id="CM001221">
    <property type="protein sequence ID" value="AES94246.1"/>
    <property type="molecule type" value="Genomic_DNA"/>
</dbReference>
<dbReference type="PRINTS" id="PR01217">
    <property type="entry name" value="PRICHEXTENSN"/>
</dbReference>
<feature type="compositionally biased region" description="Pro residues" evidence="2">
    <location>
        <begin position="53"/>
        <end position="89"/>
    </location>
</feature>
<evidence type="ECO:0000313" key="9">
    <source>
        <dbReference type="Proteomes" id="UP000265566"/>
    </source>
</evidence>
<dbReference type="CDD" id="cd01958">
    <property type="entry name" value="HPS_like"/>
    <property type="match status" value="1"/>
</dbReference>
<dbReference type="Pfam" id="PF14547">
    <property type="entry name" value="Hydrophob_seed"/>
    <property type="match status" value="1"/>
</dbReference>
<feature type="region of interest" description="Disordered" evidence="2">
    <location>
        <begin position="30"/>
        <end position="97"/>
    </location>
</feature>
<evidence type="ECO:0000259" key="4">
    <source>
        <dbReference type="SMART" id="SM00499"/>
    </source>
</evidence>
<gene>
    <name evidence="5" type="ordered locus">MTR_5g012340</name>
    <name evidence="6" type="ORF">MtrunA17_Chr5g0399081</name>
</gene>
<dbReference type="Gramene" id="rna28677">
    <property type="protein sequence ID" value="RHN53737.1"/>
    <property type="gene ID" value="gene28677"/>
</dbReference>
<dbReference type="Gene3D" id="1.10.110.10">
    <property type="entry name" value="Plant lipid-transfer and hydrophobic proteins"/>
    <property type="match status" value="1"/>
</dbReference>
<dbReference type="STRING" id="3880.G7JW13"/>
<reference evidence="9" key="4">
    <citation type="journal article" date="2018" name="Nat. Plants">
        <title>Whole-genome landscape of Medicago truncatula symbiotic genes.</title>
        <authorList>
            <person name="Pecrix Y."/>
            <person name="Staton S.E."/>
            <person name="Sallet E."/>
            <person name="Lelandais-Briere C."/>
            <person name="Moreau S."/>
            <person name="Carrere S."/>
            <person name="Blein T."/>
            <person name="Jardinaud M.F."/>
            <person name="Latrasse D."/>
            <person name="Zouine M."/>
            <person name="Zahm M."/>
            <person name="Kreplak J."/>
            <person name="Mayjonade B."/>
            <person name="Satge C."/>
            <person name="Perez M."/>
            <person name="Cauet S."/>
            <person name="Marande W."/>
            <person name="Chantry-Darmon C."/>
            <person name="Lopez-Roques C."/>
            <person name="Bouchez O."/>
            <person name="Berard A."/>
            <person name="Debelle F."/>
            <person name="Munos S."/>
            <person name="Bendahmane A."/>
            <person name="Berges H."/>
            <person name="Niebel A."/>
            <person name="Buitink J."/>
            <person name="Frugier F."/>
            <person name="Benhamed M."/>
            <person name="Crespi M."/>
            <person name="Gouzy J."/>
            <person name="Gamas P."/>
        </authorList>
    </citation>
    <scope>NUCLEOTIDE SEQUENCE [LARGE SCALE GENOMIC DNA]</scope>
    <source>
        <strain evidence="9">cv. Jemalong A17</strain>
    </source>
</reference>
<evidence type="ECO:0000313" key="7">
    <source>
        <dbReference type="EnsemblPlants" id="AES94246"/>
    </source>
</evidence>
<dbReference type="eggNOG" id="ENOG502S36E">
    <property type="taxonomic scope" value="Eukaryota"/>
</dbReference>
<dbReference type="PANTHER" id="PTHR31731">
    <property type="match status" value="1"/>
</dbReference>
<evidence type="ECO:0000313" key="8">
    <source>
        <dbReference type="Proteomes" id="UP000002051"/>
    </source>
</evidence>
<protein>
    <submittedName>
        <fullName evidence="5 6">Lipid transfer protein</fullName>
    </submittedName>
</protein>
<dbReference type="Proteomes" id="UP000265566">
    <property type="component" value="Chromosome 5"/>
</dbReference>
<reference evidence="5 8" key="1">
    <citation type="journal article" date="2011" name="Nature">
        <title>The Medicago genome provides insight into the evolution of rhizobial symbioses.</title>
        <authorList>
            <person name="Young N.D."/>
            <person name="Debelle F."/>
            <person name="Oldroyd G.E."/>
            <person name="Geurts R."/>
            <person name="Cannon S.B."/>
            <person name="Udvardi M.K."/>
            <person name="Benedito V.A."/>
            <person name="Mayer K.F."/>
            <person name="Gouzy J."/>
            <person name="Schoof H."/>
            <person name="Van de Peer Y."/>
            <person name="Proost S."/>
            <person name="Cook D.R."/>
            <person name="Meyers B.C."/>
            <person name="Spannagl M."/>
            <person name="Cheung F."/>
            <person name="De Mita S."/>
            <person name="Krishnakumar V."/>
            <person name="Gundlach H."/>
            <person name="Zhou S."/>
            <person name="Mudge J."/>
            <person name="Bharti A.K."/>
            <person name="Murray J.D."/>
            <person name="Naoumkina M.A."/>
            <person name="Rosen B."/>
            <person name="Silverstein K.A."/>
            <person name="Tang H."/>
            <person name="Rombauts S."/>
            <person name="Zhao P.X."/>
            <person name="Zhou P."/>
            <person name="Barbe V."/>
            <person name="Bardou P."/>
            <person name="Bechner M."/>
            <person name="Bellec A."/>
            <person name="Berger A."/>
            <person name="Berges H."/>
            <person name="Bidwell S."/>
            <person name="Bisseling T."/>
            <person name="Choisne N."/>
            <person name="Couloux A."/>
            <person name="Denny R."/>
            <person name="Deshpande S."/>
            <person name="Dai X."/>
            <person name="Doyle J.J."/>
            <person name="Dudez A.M."/>
            <person name="Farmer A.D."/>
            <person name="Fouteau S."/>
            <person name="Franken C."/>
            <person name="Gibelin C."/>
            <person name="Gish J."/>
            <person name="Goldstein S."/>
            <person name="Gonzalez A.J."/>
            <person name="Green P.J."/>
            <person name="Hallab A."/>
            <person name="Hartog M."/>
            <person name="Hua A."/>
            <person name="Humphray S.J."/>
            <person name="Jeong D.H."/>
            <person name="Jing Y."/>
            <person name="Jocker A."/>
            <person name="Kenton S.M."/>
            <person name="Kim D.J."/>
            <person name="Klee K."/>
            <person name="Lai H."/>
            <person name="Lang C."/>
            <person name="Lin S."/>
            <person name="Macmil S.L."/>
            <person name="Magdelenat G."/>
            <person name="Matthews L."/>
            <person name="McCorrison J."/>
            <person name="Monaghan E.L."/>
            <person name="Mun J.H."/>
            <person name="Najar F.Z."/>
            <person name="Nicholson C."/>
            <person name="Noirot C."/>
            <person name="O'Bleness M."/>
            <person name="Paule C.R."/>
            <person name="Poulain J."/>
            <person name="Prion F."/>
            <person name="Qin B."/>
            <person name="Qu C."/>
            <person name="Retzel E.F."/>
            <person name="Riddle C."/>
            <person name="Sallet E."/>
            <person name="Samain S."/>
            <person name="Samson N."/>
            <person name="Sanders I."/>
            <person name="Saurat O."/>
            <person name="Scarpelli C."/>
            <person name="Schiex T."/>
            <person name="Segurens B."/>
            <person name="Severin A.J."/>
            <person name="Sherrier D.J."/>
            <person name="Shi R."/>
            <person name="Sims S."/>
            <person name="Singer S.R."/>
            <person name="Sinharoy S."/>
            <person name="Sterck L."/>
            <person name="Viollet A."/>
            <person name="Wang B.B."/>
            <person name="Wang K."/>
            <person name="Wang M."/>
            <person name="Wang X."/>
            <person name="Warfsmann J."/>
            <person name="Weissenbach J."/>
            <person name="White D.D."/>
            <person name="White J.D."/>
            <person name="Wiley G.B."/>
            <person name="Wincker P."/>
            <person name="Xing Y."/>
            <person name="Yang L."/>
            <person name="Yao Z."/>
            <person name="Ying F."/>
            <person name="Zhai J."/>
            <person name="Zhou L."/>
            <person name="Zuber A."/>
            <person name="Denarie J."/>
            <person name="Dixon R.A."/>
            <person name="May G.D."/>
            <person name="Schwartz D.C."/>
            <person name="Rogers J."/>
            <person name="Quetier F."/>
            <person name="Town C.D."/>
            <person name="Roe B.A."/>
        </authorList>
    </citation>
    <scope>NUCLEOTIDE SEQUENCE [LARGE SCALE GENOMIC DNA]</scope>
    <source>
        <strain evidence="5">A17</strain>
        <strain evidence="7 8">cv. Jemalong A17</strain>
    </source>
</reference>
<reference evidence="6" key="5">
    <citation type="journal article" date="2018" name="Nat. Plants">
        <title>Whole-genome landscape of Medicago truncatula symbiotic genes.</title>
        <authorList>
            <person name="Pecrix Y."/>
            <person name="Gamas P."/>
            <person name="Carrere S."/>
        </authorList>
    </citation>
    <scope>NUCLEOTIDE SEQUENCE</scope>
    <source>
        <tissue evidence="6">Leaves</tissue>
    </source>
</reference>
<evidence type="ECO:0000256" key="2">
    <source>
        <dbReference type="SAM" id="MobiDB-lite"/>
    </source>
</evidence>
<proteinExistence type="inferred from homology"/>
<reference evidence="7" key="3">
    <citation type="submission" date="2015-04" db="UniProtKB">
        <authorList>
            <consortium name="EnsemblPlants"/>
        </authorList>
    </citation>
    <scope>IDENTIFICATION</scope>
    <source>
        <strain evidence="7">cv. Jemalong A17</strain>
    </source>
</reference>
<dbReference type="SMART" id="SM00499">
    <property type="entry name" value="AAI"/>
    <property type="match status" value="1"/>
</dbReference>
<dbReference type="InterPro" id="IPR036312">
    <property type="entry name" value="Bifun_inhib/LTP/seed_sf"/>
</dbReference>
<dbReference type="InterPro" id="IPR016140">
    <property type="entry name" value="Bifunc_inhib/LTP/seed_store"/>
</dbReference>
<feature type="compositionally biased region" description="Pro residues" evidence="2">
    <location>
        <begin position="30"/>
        <end position="46"/>
    </location>
</feature>